<evidence type="ECO:0000256" key="1">
    <source>
        <dbReference type="SAM" id="MobiDB-lite"/>
    </source>
</evidence>
<evidence type="ECO:0000313" key="2">
    <source>
        <dbReference type="EMBL" id="CEM37102.1"/>
    </source>
</evidence>
<sequence>MPFSAFAKYFLPLSHNQCTAYSSFLPAFPLHSSGPPNARACRFQVVGLLQEMLVLCPSPSSTPPESLPFRADAEAAEEDDAVRCESPRGGAVGGRAEGWSEWREEEEDEEEDEEEEAWREEEEEEEEEE</sequence>
<feature type="region of interest" description="Disordered" evidence="1">
    <location>
        <begin position="58"/>
        <end position="129"/>
    </location>
</feature>
<feature type="compositionally biased region" description="Acidic residues" evidence="1">
    <location>
        <begin position="103"/>
        <end position="129"/>
    </location>
</feature>
<organism evidence="2">
    <name type="scientific">Chromera velia CCMP2878</name>
    <dbReference type="NCBI Taxonomy" id="1169474"/>
    <lineage>
        <taxon>Eukaryota</taxon>
        <taxon>Sar</taxon>
        <taxon>Alveolata</taxon>
        <taxon>Colpodellida</taxon>
        <taxon>Chromeraceae</taxon>
        <taxon>Chromera</taxon>
    </lineage>
</organism>
<dbReference type="VEuPathDB" id="CryptoDB:Cvel_24222"/>
<accession>A0A0G4H0L9</accession>
<gene>
    <name evidence="2" type="ORF">Cvel_24222</name>
</gene>
<protein>
    <submittedName>
        <fullName evidence="2">Uncharacterized protein</fullName>
    </submittedName>
</protein>
<proteinExistence type="predicted"/>
<reference evidence="2" key="1">
    <citation type="submission" date="2014-11" db="EMBL/GenBank/DDBJ databases">
        <authorList>
            <person name="Otto D Thomas"/>
            <person name="Naeem Raeece"/>
        </authorList>
    </citation>
    <scope>NUCLEOTIDE SEQUENCE</scope>
</reference>
<feature type="non-terminal residue" evidence="2">
    <location>
        <position position="129"/>
    </location>
</feature>
<dbReference type="AlphaFoldDB" id="A0A0G4H0L9"/>
<dbReference type="EMBL" id="CDMZ01001755">
    <property type="protein sequence ID" value="CEM37102.1"/>
    <property type="molecule type" value="Genomic_DNA"/>
</dbReference>
<dbReference type="PhylomeDB" id="A0A0G4H0L9"/>
<name>A0A0G4H0L9_9ALVE</name>